<dbReference type="GO" id="GO:0005506">
    <property type="term" value="F:iron ion binding"/>
    <property type="evidence" value="ECO:0007669"/>
    <property type="project" value="InterPro"/>
</dbReference>
<dbReference type="GO" id="GO:0016705">
    <property type="term" value="F:oxidoreductase activity, acting on paired donors, with incorporation or reduction of molecular oxygen"/>
    <property type="evidence" value="ECO:0007669"/>
    <property type="project" value="InterPro"/>
</dbReference>
<evidence type="ECO:0000313" key="4">
    <source>
        <dbReference type="Proteomes" id="UP000663833"/>
    </source>
</evidence>
<evidence type="ECO:0000256" key="1">
    <source>
        <dbReference type="ARBA" id="ARBA00010617"/>
    </source>
</evidence>
<dbReference type="EMBL" id="CAJNXB010002055">
    <property type="protein sequence ID" value="CAF3214683.1"/>
    <property type="molecule type" value="Genomic_DNA"/>
</dbReference>
<dbReference type="AlphaFoldDB" id="A0A817T6K0"/>
<evidence type="ECO:0000313" key="3">
    <source>
        <dbReference type="EMBL" id="CAF3313100.1"/>
    </source>
</evidence>
<reference evidence="3" key="1">
    <citation type="submission" date="2021-02" db="EMBL/GenBank/DDBJ databases">
        <authorList>
            <person name="Nowell W R."/>
        </authorList>
    </citation>
    <scope>NUCLEOTIDE SEQUENCE</scope>
</reference>
<dbReference type="Pfam" id="PF00067">
    <property type="entry name" value="p450"/>
    <property type="match status" value="1"/>
</dbReference>
<comment type="caution">
    <text evidence="3">The sequence shown here is derived from an EMBL/GenBank/DDBJ whole genome shotgun (WGS) entry which is preliminary data.</text>
</comment>
<dbReference type="Gene3D" id="1.10.630.10">
    <property type="entry name" value="Cytochrome P450"/>
    <property type="match status" value="1"/>
</dbReference>
<protein>
    <recommendedName>
        <fullName evidence="5">Cytochrome P450</fullName>
    </recommendedName>
</protein>
<dbReference type="Proteomes" id="UP000663833">
    <property type="component" value="Unassembled WGS sequence"/>
</dbReference>
<dbReference type="EMBL" id="CAJNYD010001052">
    <property type="protein sequence ID" value="CAF3313100.1"/>
    <property type="molecule type" value="Genomic_DNA"/>
</dbReference>
<dbReference type="GO" id="GO:0020037">
    <property type="term" value="F:heme binding"/>
    <property type="evidence" value="ECO:0007669"/>
    <property type="project" value="InterPro"/>
</dbReference>
<organism evidence="3 4">
    <name type="scientific">Rotaria socialis</name>
    <dbReference type="NCBI Taxonomy" id="392032"/>
    <lineage>
        <taxon>Eukaryota</taxon>
        <taxon>Metazoa</taxon>
        <taxon>Spiralia</taxon>
        <taxon>Gnathifera</taxon>
        <taxon>Rotifera</taxon>
        <taxon>Eurotatoria</taxon>
        <taxon>Bdelloidea</taxon>
        <taxon>Philodinida</taxon>
        <taxon>Philodinidae</taxon>
        <taxon>Rotaria</taxon>
    </lineage>
</organism>
<dbReference type="SUPFAM" id="SSF48264">
    <property type="entry name" value="Cytochrome P450"/>
    <property type="match status" value="1"/>
</dbReference>
<evidence type="ECO:0008006" key="5">
    <source>
        <dbReference type="Google" id="ProtNLM"/>
    </source>
</evidence>
<sequence>MLLHGKSPIEIFSEFKFRYGESFQFWFGPTCYIIVGNVNDIQHMFTNRHIYDQGNVFIEQFSTLFPNGYITLTGSKHKRHAAIAMPLFRRAKIINNFDLVVDCTDKLLSNWSAMPSHHVRCDIVRQCQNLLLEIFGLISVDYNLDALNEYDSNHNELTRALHVFMSSCALIFYSPPIVGTLYTHFNYRH</sequence>
<dbReference type="InterPro" id="IPR036396">
    <property type="entry name" value="Cyt_P450_sf"/>
</dbReference>
<dbReference type="Proteomes" id="UP000663825">
    <property type="component" value="Unassembled WGS sequence"/>
</dbReference>
<dbReference type="OrthoDB" id="10056728at2759"/>
<name>A0A817T6K0_9BILA</name>
<comment type="similarity">
    <text evidence="1">Belongs to the cytochrome P450 family.</text>
</comment>
<dbReference type="InterPro" id="IPR001128">
    <property type="entry name" value="Cyt_P450"/>
</dbReference>
<dbReference type="GO" id="GO:0004497">
    <property type="term" value="F:monooxygenase activity"/>
    <property type="evidence" value="ECO:0007669"/>
    <property type="project" value="InterPro"/>
</dbReference>
<proteinExistence type="inferred from homology"/>
<evidence type="ECO:0000313" key="2">
    <source>
        <dbReference type="EMBL" id="CAF3214683.1"/>
    </source>
</evidence>
<accession>A0A817T6K0</accession>
<gene>
    <name evidence="3" type="ORF">LUA448_LOCUS9185</name>
    <name evidence="2" type="ORF">TIS948_LOCUS13314</name>
</gene>